<dbReference type="PANTHER" id="PTHR30466">
    <property type="entry name" value="FLAVIN REDUCTASE"/>
    <property type="match status" value="1"/>
</dbReference>
<accession>A0ABU3QV12</accession>
<dbReference type="GO" id="GO:0016491">
    <property type="term" value="F:oxidoreductase activity"/>
    <property type="evidence" value="ECO:0007669"/>
    <property type="project" value="UniProtKB-KW"/>
</dbReference>
<dbReference type="EMBL" id="JAWCTQ010000076">
    <property type="protein sequence ID" value="MDT9686618.1"/>
    <property type="molecule type" value="Genomic_DNA"/>
</dbReference>
<evidence type="ECO:0000313" key="4">
    <source>
        <dbReference type="EMBL" id="MDT9686618.1"/>
    </source>
</evidence>
<proteinExistence type="predicted"/>
<dbReference type="InterPro" id="IPR050268">
    <property type="entry name" value="NADH-dep_flavin_reductase"/>
</dbReference>
<dbReference type="Gene3D" id="2.30.110.10">
    <property type="entry name" value="Electron Transport, Fmn-binding Protein, Chain A"/>
    <property type="match status" value="1"/>
</dbReference>
<evidence type="ECO:0000256" key="2">
    <source>
        <dbReference type="SAM" id="MobiDB-lite"/>
    </source>
</evidence>
<dbReference type="RefSeq" id="WP_315881646.1">
    <property type="nucleotide sequence ID" value="NZ_JAWCTQ010000076.1"/>
</dbReference>
<dbReference type="InterPro" id="IPR012349">
    <property type="entry name" value="Split_barrel_FMN-bd"/>
</dbReference>
<reference evidence="4 5" key="1">
    <citation type="submission" date="2023-09" db="EMBL/GenBank/DDBJ databases">
        <title>Streptomyces sp. nov.: A antagonism against Alternaria gaisen Producing Streptochlin, Isolated from Tamarix root soil.</title>
        <authorList>
            <person name="Chen Y."/>
        </authorList>
    </citation>
    <scope>NUCLEOTIDE SEQUENCE [LARGE SCALE GENOMIC DNA]</scope>
    <source>
        <strain evidence="4 5">TRM76323</strain>
    </source>
</reference>
<dbReference type="InterPro" id="IPR002563">
    <property type="entry name" value="Flavin_Rdtase-like_dom"/>
</dbReference>
<gene>
    <name evidence="4" type="ORF">RND61_31830</name>
</gene>
<organism evidence="4 5">
    <name type="scientific">Streptomyces tamarix</name>
    <dbReference type="NCBI Taxonomy" id="3078565"/>
    <lineage>
        <taxon>Bacteria</taxon>
        <taxon>Bacillati</taxon>
        <taxon>Actinomycetota</taxon>
        <taxon>Actinomycetes</taxon>
        <taxon>Kitasatosporales</taxon>
        <taxon>Streptomycetaceae</taxon>
        <taxon>Streptomyces</taxon>
    </lineage>
</organism>
<dbReference type="SMART" id="SM00903">
    <property type="entry name" value="Flavin_Reduct"/>
    <property type="match status" value="1"/>
</dbReference>
<evidence type="ECO:0000256" key="1">
    <source>
        <dbReference type="ARBA" id="ARBA00023002"/>
    </source>
</evidence>
<dbReference type="PANTHER" id="PTHR30466:SF1">
    <property type="entry name" value="FMN REDUCTASE (NADH) RUTF"/>
    <property type="match status" value="1"/>
</dbReference>
<dbReference type="SUPFAM" id="SSF50475">
    <property type="entry name" value="FMN-binding split barrel"/>
    <property type="match status" value="1"/>
</dbReference>
<evidence type="ECO:0000313" key="5">
    <source>
        <dbReference type="Proteomes" id="UP001250181"/>
    </source>
</evidence>
<keyword evidence="1 4" id="KW-0560">Oxidoreductase</keyword>
<keyword evidence="5" id="KW-1185">Reference proteome</keyword>
<evidence type="ECO:0000259" key="3">
    <source>
        <dbReference type="SMART" id="SM00903"/>
    </source>
</evidence>
<feature type="region of interest" description="Disordered" evidence="2">
    <location>
        <begin position="167"/>
        <end position="189"/>
    </location>
</feature>
<comment type="caution">
    <text evidence="4">The sequence shown here is derived from an EMBL/GenBank/DDBJ whole genome shotgun (WGS) entry which is preliminary data.</text>
</comment>
<sequence>MTTPLDQTQAIHPDSLRQAARGCATGVAVLTTRRGDELFAKTVSSFITLSMDPPLISVAVGKHSPLIQAAEHSGRLAVSVLRVGQEQLSRHFATPGAGRSTGAFTDVRTRTEVTGAPVLDGCLTWFDCRLHSVLPGGDHSILIGMPVAVACSEGEPLLYHEGAYHAPAPLTAPSTPRPDRAPMASGVRT</sequence>
<protein>
    <submittedName>
        <fullName evidence="4">Flavin reductase family protein</fullName>
        <ecNumber evidence="4">1.-.-.-</ecNumber>
    </submittedName>
</protein>
<feature type="domain" description="Flavin reductase like" evidence="3">
    <location>
        <begin position="20"/>
        <end position="166"/>
    </location>
</feature>
<dbReference type="Pfam" id="PF01613">
    <property type="entry name" value="Flavin_Reduct"/>
    <property type="match status" value="1"/>
</dbReference>
<name>A0ABU3QV12_9ACTN</name>
<dbReference type="EC" id="1.-.-.-" evidence="4"/>
<dbReference type="Proteomes" id="UP001250181">
    <property type="component" value="Unassembled WGS sequence"/>
</dbReference>